<protein>
    <recommendedName>
        <fullName evidence="10">Hyccin</fullName>
    </recommendedName>
</protein>
<feature type="compositionally biased region" description="Basic and acidic residues" evidence="7">
    <location>
        <begin position="384"/>
        <end position="395"/>
    </location>
</feature>
<feature type="compositionally biased region" description="Low complexity" evidence="7">
    <location>
        <begin position="496"/>
        <end position="506"/>
    </location>
</feature>
<proteinExistence type="inferred from homology"/>
<dbReference type="Pfam" id="PF09790">
    <property type="entry name" value="Hyccin"/>
    <property type="match status" value="1"/>
</dbReference>
<dbReference type="GO" id="GO:0072659">
    <property type="term" value="P:protein localization to plasma membrane"/>
    <property type="evidence" value="ECO:0007669"/>
    <property type="project" value="TreeGrafter"/>
</dbReference>
<gene>
    <name evidence="8" type="ORF">OSB1V03_LOCUS12818</name>
</gene>
<dbReference type="OrthoDB" id="18937at2759"/>
<evidence type="ECO:0000256" key="6">
    <source>
        <dbReference type="ARBA" id="ARBA00034482"/>
    </source>
</evidence>
<dbReference type="EMBL" id="CAJPIZ010010943">
    <property type="protein sequence ID" value="CAG2112845.1"/>
    <property type="molecule type" value="Genomic_DNA"/>
</dbReference>
<evidence type="ECO:0000256" key="4">
    <source>
        <dbReference type="ARBA" id="ARBA00022490"/>
    </source>
</evidence>
<keyword evidence="5" id="KW-0472">Membrane</keyword>
<dbReference type="PANTHER" id="PTHR31220">
    <property type="entry name" value="HYCCIN RELATED"/>
    <property type="match status" value="1"/>
</dbReference>
<comment type="similarity">
    <text evidence="6">Belongs to the Hyccin family.</text>
</comment>
<evidence type="ECO:0000256" key="5">
    <source>
        <dbReference type="ARBA" id="ARBA00023136"/>
    </source>
</evidence>
<keyword evidence="4" id="KW-0963">Cytoplasm</keyword>
<evidence type="ECO:0000256" key="1">
    <source>
        <dbReference type="ARBA" id="ARBA00004236"/>
    </source>
</evidence>
<reference evidence="8" key="1">
    <citation type="submission" date="2020-11" db="EMBL/GenBank/DDBJ databases">
        <authorList>
            <person name="Tran Van P."/>
        </authorList>
    </citation>
    <scope>NUCLEOTIDE SEQUENCE</scope>
</reference>
<dbReference type="PANTHER" id="PTHR31220:SF1">
    <property type="entry name" value="GH21176P"/>
    <property type="match status" value="1"/>
</dbReference>
<keyword evidence="9" id="KW-1185">Reference proteome</keyword>
<dbReference type="AlphaFoldDB" id="A0A7R9Q4Z2"/>
<dbReference type="GO" id="GO:0046854">
    <property type="term" value="P:phosphatidylinositol phosphate biosynthetic process"/>
    <property type="evidence" value="ECO:0007669"/>
    <property type="project" value="TreeGrafter"/>
</dbReference>
<accession>A0A7R9Q4Z2</accession>
<evidence type="ECO:0008006" key="10">
    <source>
        <dbReference type="Google" id="ProtNLM"/>
    </source>
</evidence>
<sequence length="539" mass="59206">MADQHIQQMIDEWINCGTNRTQDLQLIKDESLFDAIVTVIERNRSDDESLDAICNKLYSYYRSNDDQLIHYCLAFIPPLIGVHILNANNCVSNASSRCRAVDVLLLGVYNLEVVDTEGQLKTQIFRLMSLTKPSLYHEPSPHSSTQNQSSLLTEHNISKLDNICGDIEIPLFGPFPEVDHIVTNNRMDVMTVLMKVFNHNICSLNRQSLSALCRMSLRLLRQGSVNISVEKLNSVNVNALLASNQLISRNSTKIALSSHFLVEITNSIYYCLYNDTTDLAFEALEEIHNRAVNHLYTDVLLMTNAIRNSLLINTGQPSDGPMGINVALSPTSSTALTTTAKIAITNASFKTRKLPDDIPIVANTNTATNIGSNQMGTISEEADDTSKDTPNEKTKTSAIKGVTSGIGKMGVIQKLKEIKDKKKDANVAQKSAKYKAENGDVVTNKLLGHEDSGNDYGSDTSGISDTKLSFSEETIPMNVMNANKTYFDINNEDNVSDSSGESRNSSETAAKVPLVCVGSESALNTSKHNNNNNETSLNV</sequence>
<evidence type="ECO:0000313" key="8">
    <source>
        <dbReference type="EMBL" id="CAD7632415.1"/>
    </source>
</evidence>
<feature type="region of interest" description="Disordered" evidence="7">
    <location>
        <begin position="491"/>
        <end position="511"/>
    </location>
</feature>
<evidence type="ECO:0000256" key="7">
    <source>
        <dbReference type="SAM" id="MobiDB-lite"/>
    </source>
</evidence>
<evidence type="ECO:0000256" key="2">
    <source>
        <dbReference type="ARBA" id="ARBA00004514"/>
    </source>
</evidence>
<dbReference type="Proteomes" id="UP000759131">
    <property type="component" value="Unassembled WGS sequence"/>
</dbReference>
<dbReference type="InterPro" id="IPR018619">
    <property type="entry name" value="Hyccin"/>
</dbReference>
<dbReference type="EMBL" id="OC865518">
    <property type="protein sequence ID" value="CAD7632415.1"/>
    <property type="molecule type" value="Genomic_DNA"/>
</dbReference>
<dbReference type="GO" id="GO:0005829">
    <property type="term" value="C:cytosol"/>
    <property type="evidence" value="ECO:0007669"/>
    <property type="project" value="UniProtKB-SubCell"/>
</dbReference>
<comment type="subcellular location">
    <subcellularLocation>
        <location evidence="1">Cell membrane</location>
    </subcellularLocation>
    <subcellularLocation>
        <location evidence="2">Cytoplasm</location>
        <location evidence="2">Cytosol</location>
    </subcellularLocation>
</comment>
<evidence type="ECO:0000256" key="3">
    <source>
        <dbReference type="ARBA" id="ARBA00022475"/>
    </source>
</evidence>
<name>A0A7R9Q4Z2_9ACAR</name>
<organism evidence="8">
    <name type="scientific">Medioppia subpectinata</name>
    <dbReference type="NCBI Taxonomy" id="1979941"/>
    <lineage>
        <taxon>Eukaryota</taxon>
        <taxon>Metazoa</taxon>
        <taxon>Ecdysozoa</taxon>
        <taxon>Arthropoda</taxon>
        <taxon>Chelicerata</taxon>
        <taxon>Arachnida</taxon>
        <taxon>Acari</taxon>
        <taxon>Acariformes</taxon>
        <taxon>Sarcoptiformes</taxon>
        <taxon>Oribatida</taxon>
        <taxon>Brachypylina</taxon>
        <taxon>Oppioidea</taxon>
        <taxon>Oppiidae</taxon>
        <taxon>Medioppia</taxon>
    </lineage>
</organism>
<feature type="region of interest" description="Disordered" evidence="7">
    <location>
        <begin position="371"/>
        <end position="395"/>
    </location>
</feature>
<dbReference type="GO" id="GO:0005886">
    <property type="term" value="C:plasma membrane"/>
    <property type="evidence" value="ECO:0007669"/>
    <property type="project" value="UniProtKB-SubCell"/>
</dbReference>
<evidence type="ECO:0000313" key="9">
    <source>
        <dbReference type="Proteomes" id="UP000759131"/>
    </source>
</evidence>
<keyword evidence="3" id="KW-1003">Cell membrane</keyword>